<protein>
    <recommendedName>
        <fullName evidence="5">AAA+ ATPase domain-containing protein</fullName>
    </recommendedName>
</protein>
<evidence type="ECO:0000313" key="3">
    <source>
        <dbReference type="EMBL" id="OGF58637.1"/>
    </source>
</evidence>
<gene>
    <name evidence="3" type="ORF">A2Y62_11555</name>
</gene>
<dbReference type="Pfam" id="PF13173">
    <property type="entry name" value="AAA_14"/>
    <property type="match status" value="1"/>
</dbReference>
<dbReference type="AlphaFoldDB" id="A0A1F5V5D1"/>
<dbReference type="Proteomes" id="UP000178943">
    <property type="component" value="Unassembled WGS sequence"/>
</dbReference>
<dbReference type="InterPro" id="IPR027417">
    <property type="entry name" value="P-loop_NTPase"/>
</dbReference>
<reference evidence="3 4" key="1">
    <citation type="journal article" date="2016" name="Nat. Commun.">
        <title>Thousands of microbial genomes shed light on interconnected biogeochemical processes in an aquifer system.</title>
        <authorList>
            <person name="Anantharaman K."/>
            <person name="Brown C.T."/>
            <person name="Hug L.A."/>
            <person name="Sharon I."/>
            <person name="Castelle C.J."/>
            <person name="Probst A.J."/>
            <person name="Thomas B.C."/>
            <person name="Singh A."/>
            <person name="Wilkins M.J."/>
            <person name="Karaoz U."/>
            <person name="Brodie E.L."/>
            <person name="Williams K.H."/>
            <person name="Hubbard S.S."/>
            <person name="Banfield J.F."/>
        </authorList>
    </citation>
    <scope>NUCLEOTIDE SEQUENCE [LARGE SCALE GENOMIC DNA]</scope>
</reference>
<evidence type="ECO:0000259" key="1">
    <source>
        <dbReference type="Pfam" id="PF13173"/>
    </source>
</evidence>
<sequence>MDMKYLQRAITNKILSRMKLDQVIVLSGARQTGKTTLCVDMIPQFLNLPFTYISFDDPDERLRFRHSGISILETIKTPLVILDEVQKIPVLFEHLKFVIDKQKRAINKVKKTFIITGSSELLLLKNIKETLAGRAALLYLFPFSLAEVLEYQSKSLLTQLWEGKKIKNEDIKNFDALSPEKKRTAMRMAKIHRTWGGFPPVWQREENEHKINWLKDYRTTYLERDISDVGQVSNLDMFSLVQKMLCSRSAQLLSISEIARDVTLAVNTVKRYINLLQLSLQCYLIPPFFSNISKRFVKSPKLYFMDNGLIKAILGEMSIHDSALYENWIFSELLKWKQLQAREPELFFYRTAAGKEIDFLLIGEQQIIPIEIKFSQVISSTDARNVISFLEEYQHLASTGIIVYPGKEMHQVVKNVWAIPDWFLFVEILSLQK</sequence>
<dbReference type="EMBL" id="MFGW01000239">
    <property type="protein sequence ID" value="OGF58637.1"/>
    <property type="molecule type" value="Genomic_DNA"/>
</dbReference>
<dbReference type="SUPFAM" id="SSF52540">
    <property type="entry name" value="P-loop containing nucleoside triphosphate hydrolases"/>
    <property type="match status" value="1"/>
</dbReference>
<name>A0A1F5V5D1_9BACT</name>
<accession>A0A1F5V5D1</accession>
<feature type="domain" description="AAA" evidence="1">
    <location>
        <begin position="22"/>
        <end position="149"/>
    </location>
</feature>
<evidence type="ECO:0000259" key="2">
    <source>
        <dbReference type="Pfam" id="PF13635"/>
    </source>
</evidence>
<evidence type="ECO:0008006" key="5">
    <source>
        <dbReference type="Google" id="ProtNLM"/>
    </source>
</evidence>
<dbReference type="Pfam" id="PF13635">
    <property type="entry name" value="DUF4143"/>
    <property type="match status" value="1"/>
</dbReference>
<evidence type="ECO:0000313" key="4">
    <source>
        <dbReference type="Proteomes" id="UP000178943"/>
    </source>
</evidence>
<feature type="domain" description="DUF4143" evidence="2">
    <location>
        <begin position="223"/>
        <end position="374"/>
    </location>
</feature>
<dbReference type="STRING" id="1817863.A2Y62_11555"/>
<dbReference type="InterPro" id="IPR025420">
    <property type="entry name" value="DUF4143"/>
</dbReference>
<comment type="caution">
    <text evidence="3">The sequence shown here is derived from an EMBL/GenBank/DDBJ whole genome shotgun (WGS) entry which is preliminary data.</text>
</comment>
<dbReference type="PANTHER" id="PTHR43566">
    <property type="entry name" value="CONSERVED PROTEIN"/>
    <property type="match status" value="1"/>
</dbReference>
<dbReference type="InterPro" id="IPR041682">
    <property type="entry name" value="AAA_14"/>
</dbReference>
<organism evidence="3 4">
    <name type="scientific">Candidatus Fischerbacteria bacterium RBG_13_37_8</name>
    <dbReference type="NCBI Taxonomy" id="1817863"/>
    <lineage>
        <taxon>Bacteria</taxon>
        <taxon>Candidatus Fischeribacteriota</taxon>
    </lineage>
</organism>
<dbReference type="PANTHER" id="PTHR43566:SF1">
    <property type="entry name" value="AAA+ ATPASE DOMAIN-CONTAINING PROTEIN"/>
    <property type="match status" value="1"/>
</dbReference>
<proteinExistence type="predicted"/>